<dbReference type="Proteomes" id="UP000316626">
    <property type="component" value="Unassembled WGS sequence"/>
</dbReference>
<keyword evidence="3" id="KW-1185">Reference proteome</keyword>
<comment type="caution">
    <text evidence="2">The sequence shown here is derived from an EMBL/GenBank/DDBJ whole genome shotgun (WGS) entry which is preliminary data.</text>
</comment>
<evidence type="ECO:0000256" key="1">
    <source>
        <dbReference type="SAM" id="Phobius"/>
    </source>
</evidence>
<dbReference type="EMBL" id="VDGI01000002">
    <property type="protein sequence ID" value="TQR21234.1"/>
    <property type="molecule type" value="Genomic_DNA"/>
</dbReference>
<gene>
    <name evidence="2" type="ORF">FG384_03230</name>
</gene>
<reference evidence="2 3" key="1">
    <citation type="submission" date="2019-06" db="EMBL/GenBank/DDBJ databases">
        <title>Psychrobacillus vulpis sp. nov., a new species isolated from feces of a red fox that inhabits in The Tablas de Daimiel Natural Park, Albacete, Spain.</title>
        <authorList>
            <person name="Rodriguez M."/>
            <person name="Reina J.C."/>
            <person name="Bejar V."/>
            <person name="Llamas I."/>
        </authorList>
    </citation>
    <scope>NUCLEOTIDE SEQUENCE [LARGE SCALE GENOMIC DNA]</scope>
    <source>
        <strain evidence="2 3">Z8</strain>
    </source>
</reference>
<dbReference type="AlphaFoldDB" id="A0A544TUW3"/>
<organism evidence="2 3">
    <name type="scientific">Psychrobacillus vulpis</name>
    <dbReference type="NCBI Taxonomy" id="2325572"/>
    <lineage>
        <taxon>Bacteria</taxon>
        <taxon>Bacillati</taxon>
        <taxon>Bacillota</taxon>
        <taxon>Bacilli</taxon>
        <taxon>Bacillales</taxon>
        <taxon>Bacillaceae</taxon>
        <taxon>Psychrobacillus</taxon>
    </lineage>
</organism>
<keyword evidence="1" id="KW-0472">Membrane</keyword>
<sequence length="162" mass="18667">MLKHQIRRWFQCLIQFFLKNRQSEIEEIARSINKLTEQYKFEFRGTLTLSTSISDAPNDLSIELTIAEVNSQIEKQKASPIGLAINGFTITVLLAWMRFLAGDILNENLSGVINIIGFIGIIIMIYILYKGYRSYLTKIKDLTSLKNQLDIYLNLIKLSCKE</sequence>
<evidence type="ECO:0000313" key="2">
    <source>
        <dbReference type="EMBL" id="TQR21234.1"/>
    </source>
</evidence>
<keyword evidence="1" id="KW-1133">Transmembrane helix</keyword>
<evidence type="ECO:0000313" key="3">
    <source>
        <dbReference type="Proteomes" id="UP000316626"/>
    </source>
</evidence>
<keyword evidence="1" id="KW-0812">Transmembrane</keyword>
<feature type="transmembrane region" description="Helical" evidence="1">
    <location>
        <begin position="111"/>
        <end position="129"/>
    </location>
</feature>
<proteinExistence type="predicted"/>
<protein>
    <submittedName>
        <fullName evidence="2">Uncharacterized protein</fullName>
    </submittedName>
</protein>
<dbReference type="RefSeq" id="WP_142641125.1">
    <property type="nucleotide sequence ID" value="NZ_VDGI01000002.1"/>
</dbReference>
<name>A0A544TUW3_9BACI</name>
<accession>A0A544TUW3</accession>
<feature type="transmembrane region" description="Helical" evidence="1">
    <location>
        <begin position="81"/>
        <end position="99"/>
    </location>
</feature>